<dbReference type="FunFam" id="3.40.605.10:FF:000007">
    <property type="entry name" value="NAD/NADP-dependent betaine aldehyde dehydrogenase"/>
    <property type="match status" value="1"/>
</dbReference>
<evidence type="ECO:0000256" key="3">
    <source>
        <dbReference type="SAM" id="MobiDB-lite"/>
    </source>
</evidence>
<dbReference type="CDD" id="cd07139">
    <property type="entry name" value="ALDH_AldA-Rv0768"/>
    <property type="match status" value="1"/>
</dbReference>
<feature type="compositionally biased region" description="Basic and acidic residues" evidence="3">
    <location>
        <begin position="24"/>
        <end position="38"/>
    </location>
</feature>
<keyword evidence="2" id="KW-0560">Oxidoreductase</keyword>
<name>A0A2P2CA70_9ZZZZ</name>
<dbReference type="InterPro" id="IPR029510">
    <property type="entry name" value="Ald_DH_CS_GLU"/>
</dbReference>
<dbReference type="PANTHER" id="PTHR42804:SF1">
    <property type="entry name" value="ALDEHYDE DEHYDROGENASE-RELATED"/>
    <property type="match status" value="1"/>
</dbReference>
<organism evidence="5">
    <name type="scientific">metagenome</name>
    <dbReference type="NCBI Taxonomy" id="256318"/>
    <lineage>
        <taxon>unclassified sequences</taxon>
        <taxon>metagenomes</taxon>
    </lineage>
</organism>
<dbReference type="InterPro" id="IPR015590">
    <property type="entry name" value="Aldehyde_DH_dom"/>
</dbReference>
<dbReference type="PANTHER" id="PTHR42804">
    <property type="entry name" value="ALDEHYDE DEHYDROGENASE"/>
    <property type="match status" value="1"/>
</dbReference>
<dbReference type="EMBL" id="CZKA01000050">
    <property type="protein sequence ID" value="CUR58891.1"/>
    <property type="molecule type" value="Genomic_DNA"/>
</dbReference>
<sequence length="487" mass="50843">MSQDSTTSPTVVERTQISIGGELQDSHGGEIVDVRSPSDGHLVGRGVLGTPTDIARAVAAAKESFDSRVWQETSAADRADVLDRAANILEARSEHLVDLITNELGCTRTFSERGHVPNPIRHLRTFAALARSREWQSTIHDGTNTSLVVEEPVGVVGALTPWNGPLSSPAIKIGPALAAGCSVVAKPSPEIPLSLFELSDALYEAGLPAGVLSVVPGGRNVGEALVADPRVDKIAFTGSSATGRAIAEVCARRVARVTLELGGKSAAIVLPGADVEATARALVPMAMAVNGQLCISQSRILIHDSLYDEVVAEVARVLDALVVGDAMDPGSDVGPMVSEAHRARVESYIKIARDEGARVAAGGGRPSGLDQGWFVEPTLFADVTNDMRIAREEVFGPVMAAIRFSDVDDAVAIANDSPYGLSGSVWGDPEQALGVARKIRTGMVSLNGLPQAWGSPFGGFKESGLGREMGAHGLTGYVELKSIAVGS</sequence>
<proteinExistence type="inferred from homology"/>
<dbReference type="Gene3D" id="3.40.309.10">
    <property type="entry name" value="Aldehyde Dehydrogenase, Chain A, domain 2"/>
    <property type="match status" value="1"/>
</dbReference>
<evidence type="ECO:0000313" key="5">
    <source>
        <dbReference type="EMBL" id="CUR58891.1"/>
    </source>
</evidence>
<evidence type="ECO:0000256" key="2">
    <source>
        <dbReference type="ARBA" id="ARBA00023002"/>
    </source>
</evidence>
<dbReference type="FunFam" id="3.40.309.10:FF:000009">
    <property type="entry name" value="Aldehyde dehydrogenase A"/>
    <property type="match status" value="1"/>
</dbReference>
<reference evidence="5" key="1">
    <citation type="submission" date="2015-08" db="EMBL/GenBank/DDBJ databases">
        <authorList>
            <person name="Babu N.S."/>
            <person name="Beckwith C.J."/>
            <person name="Beseler K.G."/>
            <person name="Brison A."/>
            <person name="Carone J.V."/>
            <person name="Caskin T.P."/>
            <person name="Diamond M."/>
            <person name="Durham M.E."/>
            <person name="Foxe J.M."/>
            <person name="Go M."/>
            <person name="Henderson B.A."/>
            <person name="Jones I.B."/>
            <person name="McGettigan J.A."/>
            <person name="Micheletti S.J."/>
            <person name="Nasrallah M.E."/>
            <person name="Ortiz D."/>
            <person name="Piller C.R."/>
            <person name="Privatt S.R."/>
            <person name="Schneider S.L."/>
            <person name="Sharp S."/>
            <person name="Smith T.C."/>
            <person name="Stanton J.D."/>
            <person name="Ullery H.E."/>
            <person name="Wilson R.J."/>
            <person name="Serrano M.G."/>
            <person name="Buck G."/>
            <person name="Lee V."/>
            <person name="Wang Y."/>
            <person name="Carvalho R."/>
            <person name="Voegtly L."/>
            <person name="Shi R."/>
            <person name="Duckworth R."/>
            <person name="Johnson A."/>
            <person name="Loviza R."/>
            <person name="Walstead R."/>
            <person name="Shah Z."/>
            <person name="Kiflezghi M."/>
            <person name="Wade K."/>
            <person name="Ball S.L."/>
            <person name="Bradley K.W."/>
            <person name="Asai D.J."/>
            <person name="Bowman C.A."/>
            <person name="Russell D.A."/>
            <person name="Pope W.H."/>
            <person name="Jacobs-Sera D."/>
            <person name="Hendrix R.W."/>
            <person name="Hatfull G.F."/>
        </authorList>
    </citation>
    <scope>NUCLEOTIDE SEQUENCE</scope>
</reference>
<evidence type="ECO:0000256" key="1">
    <source>
        <dbReference type="ARBA" id="ARBA00009986"/>
    </source>
</evidence>
<dbReference type="InterPro" id="IPR016162">
    <property type="entry name" value="Ald_DH_N"/>
</dbReference>
<dbReference type="Pfam" id="PF00171">
    <property type="entry name" value="Aldedh"/>
    <property type="match status" value="1"/>
</dbReference>
<comment type="similarity">
    <text evidence="1">Belongs to the aldehyde dehydrogenase family.</text>
</comment>
<feature type="domain" description="Aldehyde dehydrogenase" evidence="4">
    <location>
        <begin position="26"/>
        <end position="483"/>
    </location>
</feature>
<dbReference type="SUPFAM" id="SSF53720">
    <property type="entry name" value="ALDH-like"/>
    <property type="match status" value="1"/>
</dbReference>
<dbReference type="GO" id="GO:0016620">
    <property type="term" value="F:oxidoreductase activity, acting on the aldehyde or oxo group of donors, NAD or NADP as acceptor"/>
    <property type="evidence" value="ECO:0007669"/>
    <property type="project" value="InterPro"/>
</dbReference>
<dbReference type="Gene3D" id="3.40.605.10">
    <property type="entry name" value="Aldehyde Dehydrogenase, Chain A, domain 1"/>
    <property type="match status" value="1"/>
</dbReference>
<dbReference type="PROSITE" id="PS00687">
    <property type="entry name" value="ALDEHYDE_DEHYDR_GLU"/>
    <property type="match status" value="1"/>
</dbReference>
<dbReference type="AlphaFoldDB" id="A0A2P2CA70"/>
<dbReference type="InterPro" id="IPR016163">
    <property type="entry name" value="Ald_DH_C"/>
</dbReference>
<dbReference type="InterPro" id="IPR016161">
    <property type="entry name" value="Ald_DH/histidinol_DH"/>
</dbReference>
<feature type="region of interest" description="Disordered" evidence="3">
    <location>
        <begin position="19"/>
        <end position="45"/>
    </location>
</feature>
<evidence type="ECO:0000259" key="4">
    <source>
        <dbReference type="Pfam" id="PF00171"/>
    </source>
</evidence>
<gene>
    <name evidence="5" type="ORF">NOCA2540097</name>
</gene>
<accession>A0A2P2CA70</accession>
<protein>
    <submittedName>
        <fullName evidence="5">Aldehyde dehydrogenase</fullName>
    </submittedName>
</protein>